<feature type="domain" description="TonB-dependent receptor-like beta-barrel" evidence="14">
    <location>
        <begin position="298"/>
        <end position="769"/>
    </location>
</feature>
<keyword evidence="3 11" id="KW-1134">Transmembrane beta strand</keyword>
<evidence type="ECO:0000256" key="10">
    <source>
        <dbReference type="ARBA" id="ARBA00023237"/>
    </source>
</evidence>
<dbReference type="Pfam" id="PF07715">
    <property type="entry name" value="Plug"/>
    <property type="match status" value="1"/>
</dbReference>
<evidence type="ECO:0000256" key="12">
    <source>
        <dbReference type="RuleBase" id="RU003357"/>
    </source>
</evidence>
<keyword evidence="2 11" id="KW-0813">Transport</keyword>
<evidence type="ECO:0000259" key="14">
    <source>
        <dbReference type="Pfam" id="PF00593"/>
    </source>
</evidence>
<evidence type="ECO:0000256" key="7">
    <source>
        <dbReference type="ARBA" id="ARBA00023065"/>
    </source>
</evidence>
<keyword evidence="9 11" id="KW-0472">Membrane</keyword>
<keyword evidence="16" id="KW-0675">Receptor</keyword>
<dbReference type="Proteomes" id="UP001258994">
    <property type="component" value="Chromosome"/>
</dbReference>
<evidence type="ECO:0000313" key="16">
    <source>
        <dbReference type="EMBL" id="WNC74192.1"/>
    </source>
</evidence>
<keyword evidence="4" id="KW-0410">Iron transport</keyword>
<dbReference type="InterPro" id="IPR012910">
    <property type="entry name" value="Plug_dom"/>
</dbReference>
<evidence type="ECO:0000256" key="3">
    <source>
        <dbReference type="ARBA" id="ARBA00022452"/>
    </source>
</evidence>
<evidence type="ECO:0000256" key="2">
    <source>
        <dbReference type="ARBA" id="ARBA00022448"/>
    </source>
</evidence>
<keyword evidence="8 12" id="KW-0798">TonB box</keyword>
<evidence type="ECO:0000256" key="5">
    <source>
        <dbReference type="ARBA" id="ARBA00022692"/>
    </source>
</evidence>
<dbReference type="Gene3D" id="2.40.170.20">
    <property type="entry name" value="TonB-dependent receptor, beta-barrel domain"/>
    <property type="match status" value="1"/>
</dbReference>
<evidence type="ECO:0000313" key="17">
    <source>
        <dbReference type="Proteomes" id="UP001258994"/>
    </source>
</evidence>
<comment type="subcellular location">
    <subcellularLocation>
        <location evidence="1 11">Cell outer membrane</location>
        <topology evidence="1 11">Multi-pass membrane protein</topology>
    </subcellularLocation>
</comment>
<dbReference type="InterPro" id="IPR000531">
    <property type="entry name" value="Beta-barrel_TonB"/>
</dbReference>
<sequence>MSSSINKKRHPLGIAIAFALATSTYTSSSYAQEQTADSDKDIEVILVKGGKRPKTLHEVPASVSVIGGETLAQMKIDNMEDMSKSLPNVSISANAIQDTISIRGINSDLQSGGEQSVGIFVDGVYHGRGVQSRYSFLDVETLEVLRGPQGALFGKNTIGGVLSINPAQPKEDLEAKITTGWETEAEQIETSGFVTGALNDDASLKARLAFKYKDNDKGYMENHVKDETGITSEDLSYRGILDWQATDALVVNFRLESGEQESNGIYWEMTELTGPLAPVIASFGEDGAVDHKGSGSNMDYPGLGFNDEDTTYYMDTNFDEYALKANYALSAGTFTVMAAQSDYDFERSVDADFGPLPILQFTDREDFEQTSFEARFVSNDSDTFEYIAGIYYQSSDLLTNGVTEAATAPGTAVGGAFNGAILGMTGGALDIFPEYGLTSRFHQLDQESDMWAVFAQVGIGLTDNLKLELSGRYADEEKDAIQEVDLYGGTGYGQTSGNQLSNPLEQMFWGLAVFEAQPHQNVLNRSESHFTPSASLSWTVNEDTNLYASYAEGVKGGGFNALAMTADPAAAEYEEEEATSYEIGGKFSLLDGSAKLNVAVFNTKFDDMQTTQFTGGTTFVVANAAEATSQGLELDLVWNLTEDWTLFSNFGYIDFEFDSYENAGCTAMQIVNGSYANGAACSADGGNDLSGKTNQDVPEFTAMLGLEYATNLGEFELVSRVNFSHSDEFYAAADLDESSKVDAFTLVDASIKLVSPDGDWDVAFIGRNLSDEEYFYYHNDTPLLSGSHQSGTAAPATYTFQFSYHFMD</sequence>
<dbReference type="RefSeq" id="WP_348393299.1">
    <property type="nucleotide sequence ID" value="NZ_CP134145.1"/>
</dbReference>
<name>A0ABY9U052_9GAMM</name>
<dbReference type="EMBL" id="CP134145">
    <property type="protein sequence ID" value="WNC74192.1"/>
    <property type="molecule type" value="Genomic_DNA"/>
</dbReference>
<keyword evidence="6" id="KW-0408">Iron</keyword>
<comment type="similarity">
    <text evidence="11 12">Belongs to the TonB-dependent receptor family.</text>
</comment>
<proteinExistence type="inferred from homology"/>
<organism evidence="16 17">
    <name type="scientific">Thalassotalea psychrophila</name>
    <dbReference type="NCBI Taxonomy" id="3065647"/>
    <lineage>
        <taxon>Bacteria</taxon>
        <taxon>Pseudomonadati</taxon>
        <taxon>Pseudomonadota</taxon>
        <taxon>Gammaproteobacteria</taxon>
        <taxon>Alteromonadales</taxon>
        <taxon>Colwelliaceae</taxon>
        <taxon>Thalassotalea</taxon>
    </lineage>
</organism>
<evidence type="ECO:0000256" key="11">
    <source>
        <dbReference type="PROSITE-ProRule" id="PRU01360"/>
    </source>
</evidence>
<evidence type="ECO:0000256" key="8">
    <source>
        <dbReference type="ARBA" id="ARBA00023077"/>
    </source>
</evidence>
<feature type="domain" description="TonB-dependent receptor plug" evidence="15">
    <location>
        <begin position="57"/>
        <end position="161"/>
    </location>
</feature>
<keyword evidence="17" id="KW-1185">Reference proteome</keyword>
<keyword evidence="5 11" id="KW-0812">Transmembrane</keyword>
<dbReference type="PANTHER" id="PTHR32552">
    <property type="entry name" value="FERRICHROME IRON RECEPTOR-RELATED"/>
    <property type="match status" value="1"/>
</dbReference>
<dbReference type="Pfam" id="PF00593">
    <property type="entry name" value="TonB_dep_Rec_b-barrel"/>
    <property type="match status" value="1"/>
</dbReference>
<dbReference type="SUPFAM" id="SSF56935">
    <property type="entry name" value="Porins"/>
    <property type="match status" value="1"/>
</dbReference>
<evidence type="ECO:0000259" key="15">
    <source>
        <dbReference type="Pfam" id="PF07715"/>
    </source>
</evidence>
<keyword evidence="13" id="KW-0732">Signal</keyword>
<dbReference type="InterPro" id="IPR036942">
    <property type="entry name" value="Beta-barrel_TonB_sf"/>
</dbReference>
<dbReference type="PANTHER" id="PTHR32552:SF81">
    <property type="entry name" value="TONB-DEPENDENT OUTER MEMBRANE RECEPTOR"/>
    <property type="match status" value="1"/>
</dbReference>
<gene>
    <name evidence="16" type="ORF">RGQ13_09425</name>
</gene>
<evidence type="ECO:0000256" key="4">
    <source>
        <dbReference type="ARBA" id="ARBA00022496"/>
    </source>
</evidence>
<protein>
    <submittedName>
        <fullName evidence="16">TonB-dependent receptor</fullName>
    </submittedName>
</protein>
<reference evidence="17" key="1">
    <citation type="submission" date="2023-09" db="EMBL/GenBank/DDBJ databases">
        <authorList>
            <person name="Li S."/>
            <person name="Li X."/>
            <person name="Zhang C."/>
            <person name="Zhao Z."/>
        </authorList>
    </citation>
    <scope>NUCLEOTIDE SEQUENCE [LARGE SCALE GENOMIC DNA]</scope>
    <source>
        <strain evidence="17">SQ149</strain>
    </source>
</reference>
<keyword evidence="10 11" id="KW-0998">Cell outer membrane</keyword>
<evidence type="ECO:0000256" key="13">
    <source>
        <dbReference type="SAM" id="SignalP"/>
    </source>
</evidence>
<keyword evidence="7" id="KW-0406">Ion transport</keyword>
<evidence type="ECO:0000256" key="6">
    <source>
        <dbReference type="ARBA" id="ARBA00023004"/>
    </source>
</evidence>
<dbReference type="InterPro" id="IPR039426">
    <property type="entry name" value="TonB-dep_rcpt-like"/>
</dbReference>
<dbReference type="PROSITE" id="PS52016">
    <property type="entry name" value="TONB_DEPENDENT_REC_3"/>
    <property type="match status" value="1"/>
</dbReference>
<evidence type="ECO:0000256" key="9">
    <source>
        <dbReference type="ARBA" id="ARBA00023136"/>
    </source>
</evidence>
<feature type="chain" id="PRO_5045702108" evidence="13">
    <location>
        <begin position="32"/>
        <end position="808"/>
    </location>
</feature>
<feature type="signal peptide" evidence="13">
    <location>
        <begin position="1"/>
        <end position="31"/>
    </location>
</feature>
<evidence type="ECO:0000256" key="1">
    <source>
        <dbReference type="ARBA" id="ARBA00004571"/>
    </source>
</evidence>
<accession>A0ABY9U052</accession>